<comment type="caution">
    <text evidence="1">The sequence shown here is derived from an EMBL/GenBank/DDBJ whole genome shotgun (WGS) entry which is preliminary data.</text>
</comment>
<dbReference type="Proteomes" id="UP000831701">
    <property type="component" value="Chromosome 9"/>
</dbReference>
<accession>A0ACB8WJ58</accession>
<name>A0ACB8WJ58_9TELE</name>
<keyword evidence="2" id="KW-1185">Reference proteome</keyword>
<gene>
    <name evidence="1" type="ORF">L3Q82_026346</name>
</gene>
<sequence length="122" mass="13214">MFEHKGVHPSVHVAPAVCLGHFRLDPLAGRGGSWTDLADPNVLFRGSVGNVWPSPLSGRSSTPHLRKSFSQIPREAGDIESRVDHVLCLHCRRWQFEGCGRVKVSGACRGGNPRTGGGGHRK</sequence>
<evidence type="ECO:0000313" key="2">
    <source>
        <dbReference type="Proteomes" id="UP000831701"/>
    </source>
</evidence>
<reference evidence="1" key="1">
    <citation type="submission" date="2022-04" db="EMBL/GenBank/DDBJ databases">
        <title>Jade perch genome.</title>
        <authorList>
            <person name="Chao B."/>
        </authorList>
    </citation>
    <scope>NUCLEOTIDE SEQUENCE</scope>
    <source>
        <strain evidence="1">CB-2022</strain>
    </source>
</reference>
<proteinExistence type="predicted"/>
<evidence type="ECO:0000313" key="1">
    <source>
        <dbReference type="EMBL" id="KAI3367498.1"/>
    </source>
</evidence>
<dbReference type="EMBL" id="CM041539">
    <property type="protein sequence ID" value="KAI3367498.1"/>
    <property type="molecule type" value="Genomic_DNA"/>
</dbReference>
<organism evidence="1 2">
    <name type="scientific">Scortum barcoo</name>
    <name type="common">barcoo grunter</name>
    <dbReference type="NCBI Taxonomy" id="214431"/>
    <lineage>
        <taxon>Eukaryota</taxon>
        <taxon>Metazoa</taxon>
        <taxon>Chordata</taxon>
        <taxon>Craniata</taxon>
        <taxon>Vertebrata</taxon>
        <taxon>Euteleostomi</taxon>
        <taxon>Actinopterygii</taxon>
        <taxon>Neopterygii</taxon>
        <taxon>Teleostei</taxon>
        <taxon>Neoteleostei</taxon>
        <taxon>Acanthomorphata</taxon>
        <taxon>Eupercaria</taxon>
        <taxon>Centrarchiformes</taxon>
        <taxon>Terapontoidei</taxon>
        <taxon>Terapontidae</taxon>
        <taxon>Scortum</taxon>
    </lineage>
</organism>
<protein>
    <submittedName>
        <fullName evidence="1">Uncharacterized protein</fullName>
    </submittedName>
</protein>